<dbReference type="GO" id="GO:0005829">
    <property type="term" value="C:cytosol"/>
    <property type="evidence" value="ECO:0007669"/>
    <property type="project" value="TreeGrafter"/>
</dbReference>
<reference evidence="3 4" key="1">
    <citation type="submission" date="2016-10" db="EMBL/GenBank/DDBJ databases">
        <authorList>
            <person name="de Groot N.N."/>
        </authorList>
    </citation>
    <scope>NUCLEOTIDE SEQUENCE [LARGE SCALE GENOMIC DNA]</scope>
    <source>
        <strain evidence="3 4">CGMCC 4.3510</strain>
    </source>
</reference>
<dbReference type="PANTHER" id="PTHR30137">
    <property type="entry name" value="LUCIFERASE-LIKE MONOOXYGENASE"/>
    <property type="match status" value="1"/>
</dbReference>
<keyword evidence="4" id="KW-1185">Reference proteome</keyword>
<dbReference type="AlphaFoldDB" id="A0A1I2KG20"/>
<dbReference type="InterPro" id="IPR050766">
    <property type="entry name" value="Bact_Lucif_Oxidored"/>
</dbReference>
<evidence type="ECO:0000259" key="2">
    <source>
        <dbReference type="Pfam" id="PF00296"/>
    </source>
</evidence>
<dbReference type="OrthoDB" id="9780518at2"/>
<feature type="domain" description="Luciferase-like" evidence="2">
    <location>
        <begin position="31"/>
        <end position="147"/>
    </location>
</feature>
<feature type="domain" description="Luciferase-like" evidence="2">
    <location>
        <begin position="214"/>
        <end position="374"/>
    </location>
</feature>
<feature type="region of interest" description="Disordered" evidence="1">
    <location>
        <begin position="139"/>
        <end position="163"/>
    </location>
</feature>
<feature type="compositionally biased region" description="Low complexity" evidence="1">
    <location>
        <begin position="140"/>
        <end position="149"/>
    </location>
</feature>
<protein>
    <submittedName>
        <fullName evidence="3">Luciferase family oxidoreductase, group 1</fullName>
    </submittedName>
</protein>
<organism evidence="3 4">
    <name type="scientific">Actinacidiphila alni</name>
    <dbReference type="NCBI Taxonomy" id="380248"/>
    <lineage>
        <taxon>Bacteria</taxon>
        <taxon>Bacillati</taxon>
        <taxon>Actinomycetota</taxon>
        <taxon>Actinomycetes</taxon>
        <taxon>Kitasatosporales</taxon>
        <taxon>Streptomycetaceae</taxon>
        <taxon>Actinacidiphila</taxon>
    </lineage>
</organism>
<dbReference type="SUPFAM" id="SSF51679">
    <property type="entry name" value="Bacterial luciferase-like"/>
    <property type="match status" value="1"/>
</dbReference>
<dbReference type="Gene3D" id="3.20.20.30">
    <property type="entry name" value="Luciferase-like domain"/>
    <property type="match status" value="1"/>
</dbReference>
<dbReference type="Proteomes" id="UP000199323">
    <property type="component" value="Unassembled WGS sequence"/>
</dbReference>
<dbReference type="STRING" id="380248.SAMN05216251_12353"/>
<evidence type="ECO:0000256" key="1">
    <source>
        <dbReference type="SAM" id="MobiDB-lite"/>
    </source>
</evidence>
<feature type="region of interest" description="Disordered" evidence="1">
    <location>
        <begin position="1"/>
        <end position="22"/>
    </location>
</feature>
<evidence type="ECO:0000313" key="4">
    <source>
        <dbReference type="Proteomes" id="UP000199323"/>
    </source>
</evidence>
<dbReference type="RefSeq" id="WP_093716784.1">
    <property type="nucleotide sequence ID" value="NZ_FONG01000023.1"/>
</dbReference>
<dbReference type="EMBL" id="FONG01000023">
    <property type="protein sequence ID" value="SFF65904.1"/>
    <property type="molecule type" value="Genomic_DNA"/>
</dbReference>
<evidence type="ECO:0000313" key="3">
    <source>
        <dbReference type="EMBL" id="SFF65904.1"/>
    </source>
</evidence>
<dbReference type="PANTHER" id="PTHR30137:SF6">
    <property type="entry name" value="LUCIFERASE-LIKE MONOOXYGENASE"/>
    <property type="match status" value="1"/>
</dbReference>
<dbReference type="GO" id="GO:0016705">
    <property type="term" value="F:oxidoreductase activity, acting on paired donors, with incorporation or reduction of molecular oxygen"/>
    <property type="evidence" value="ECO:0007669"/>
    <property type="project" value="InterPro"/>
</dbReference>
<sequence>MTVSPDSPASPGTKAANAAGPRTPAATVPLSILDLSPISSGSTAAQALHNTVDLARRAEAAGYARYWLAEHHLTTGVAGVSPALVIQLVAAATSHIRVGAGAAQLGHRTPLSVVEEFGLLDALFPGRIDLGLGRTGFRKPAANGEAPAAPAAPPAPRRTEPRYTPEGLLIPAPFDFTQLLGSPLLARYTQLVQYPGAELPDYRDQLDQILGLLRGDYRTPEGLEAHAVPGEGADLQVWVLGSSGGASAKAAGALGLPFAANYHVSPAAVIEAVDAYRKAFVPSAVLDEPHVLVSADVVVADDDATARHLASPYALWVHSIRSGRGAIPFPTPEEAAAHPWTAQERALVEDRVRTQFAGAPETVVERLRTLQQATGADELLVTTITHDHQDRIRSNDLLAEAWRRSA</sequence>
<dbReference type="InterPro" id="IPR011251">
    <property type="entry name" value="Luciferase-like_dom"/>
</dbReference>
<name>A0A1I2KG20_9ACTN</name>
<proteinExistence type="predicted"/>
<gene>
    <name evidence="3" type="ORF">SAMN05216251_12353</name>
</gene>
<dbReference type="Pfam" id="PF00296">
    <property type="entry name" value="Bac_luciferase"/>
    <property type="match status" value="2"/>
</dbReference>
<dbReference type="InterPro" id="IPR036661">
    <property type="entry name" value="Luciferase-like_sf"/>
</dbReference>
<accession>A0A1I2KG20</accession>